<evidence type="ECO:0000313" key="2">
    <source>
        <dbReference type="EMBL" id="KAJ8930914.1"/>
    </source>
</evidence>
<dbReference type="AlphaFoldDB" id="A0AAV8WWB0"/>
<name>A0AAV8WWB0_9CUCU</name>
<evidence type="ECO:0000256" key="1">
    <source>
        <dbReference type="SAM" id="SignalP"/>
    </source>
</evidence>
<dbReference type="Proteomes" id="UP001162156">
    <property type="component" value="Unassembled WGS sequence"/>
</dbReference>
<accession>A0AAV8WWB0</accession>
<keyword evidence="1" id="KW-0732">Signal</keyword>
<comment type="caution">
    <text evidence="2">The sequence shown here is derived from an EMBL/GenBank/DDBJ whole genome shotgun (WGS) entry which is preliminary data.</text>
</comment>
<protein>
    <submittedName>
        <fullName evidence="2">Uncharacterized protein</fullName>
    </submittedName>
</protein>
<sequence length="250" mass="29000">MHLVIVFITAITVVRANLYQECAKLYNPNNYMDHLPSLHLPYMGNVPIPNNTPKIKPSPVVNTKAISIVTKYVYKNPVCVKYTKNKNMCKQDNGIKHKSNIEQLVTKEYFVNDRKKQLGENHNLEDYDEDEEEEDYSGGNLYIQSSEDRRSIVKGNKKTPHLSKKKIHEMLIEDRLDQLETILPHYTRRRTYETSTITVTKVISNRRTMATLIIKNCIPQGYDFCSPKTRKRKSKVAQLTNNANESNYFG</sequence>
<gene>
    <name evidence="2" type="ORF">NQ314_016238</name>
</gene>
<organism evidence="2 3">
    <name type="scientific">Rhamnusium bicolor</name>
    <dbReference type="NCBI Taxonomy" id="1586634"/>
    <lineage>
        <taxon>Eukaryota</taxon>
        <taxon>Metazoa</taxon>
        <taxon>Ecdysozoa</taxon>
        <taxon>Arthropoda</taxon>
        <taxon>Hexapoda</taxon>
        <taxon>Insecta</taxon>
        <taxon>Pterygota</taxon>
        <taxon>Neoptera</taxon>
        <taxon>Endopterygota</taxon>
        <taxon>Coleoptera</taxon>
        <taxon>Polyphaga</taxon>
        <taxon>Cucujiformia</taxon>
        <taxon>Chrysomeloidea</taxon>
        <taxon>Cerambycidae</taxon>
        <taxon>Lepturinae</taxon>
        <taxon>Rhagiini</taxon>
        <taxon>Rhamnusium</taxon>
    </lineage>
</organism>
<reference evidence="2" key="1">
    <citation type="journal article" date="2023" name="Insect Mol. Biol.">
        <title>Genome sequencing provides insights into the evolution of gene families encoding plant cell wall-degrading enzymes in longhorned beetles.</title>
        <authorList>
            <person name="Shin N.R."/>
            <person name="Okamura Y."/>
            <person name="Kirsch R."/>
            <person name="Pauchet Y."/>
        </authorList>
    </citation>
    <scope>NUCLEOTIDE SEQUENCE</scope>
    <source>
        <strain evidence="2">RBIC_L_NR</strain>
    </source>
</reference>
<keyword evidence="3" id="KW-1185">Reference proteome</keyword>
<feature type="signal peptide" evidence="1">
    <location>
        <begin position="1"/>
        <end position="16"/>
    </location>
</feature>
<proteinExistence type="predicted"/>
<feature type="chain" id="PRO_5043642267" evidence="1">
    <location>
        <begin position="17"/>
        <end position="250"/>
    </location>
</feature>
<evidence type="ECO:0000313" key="3">
    <source>
        <dbReference type="Proteomes" id="UP001162156"/>
    </source>
</evidence>
<dbReference type="EMBL" id="JANEYF010004525">
    <property type="protein sequence ID" value="KAJ8930914.1"/>
    <property type="molecule type" value="Genomic_DNA"/>
</dbReference>